<keyword evidence="2" id="KW-1185">Reference proteome</keyword>
<protein>
    <submittedName>
        <fullName evidence="1">Unnamed product</fullName>
    </submittedName>
</protein>
<dbReference type="Proteomes" id="UP000009170">
    <property type="component" value="Unassembled WGS sequence"/>
</dbReference>
<dbReference type="GeneID" id="9831526"/>
<dbReference type="RefSeq" id="XP_003080948.2">
    <property type="nucleotide sequence ID" value="XM_003080900.2"/>
</dbReference>
<dbReference type="InterPro" id="IPR036291">
    <property type="entry name" value="NAD(P)-bd_dom_sf"/>
</dbReference>
<accession>A0A090MD35</accession>
<dbReference type="OrthoDB" id="202470at2759"/>
<comment type="caution">
    <text evidence="1">The sequence shown here is derived from an EMBL/GenBank/DDBJ whole genome shotgun (WGS) entry which is preliminary data.</text>
</comment>
<dbReference type="InParanoid" id="A0A090MD35"/>
<reference evidence="1 2" key="2">
    <citation type="journal article" date="2014" name="BMC Genomics">
        <title>An improved genome of the model marine alga Ostreococcus tauri unfolds by assessing Illumina de novo assemblies.</title>
        <authorList>
            <person name="Blanc-Mathieu R."/>
            <person name="Verhelst B."/>
            <person name="Derelle E."/>
            <person name="Rombauts S."/>
            <person name="Bouget F.Y."/>
            <person name="Carre I."/>
            <person name="Chateau A."/>
            <person name="Eyre-Walker A."/>
            <person name="Grimsley N."/>
            <person name="Moreau H."/>
            <person name="Piegu B."/>
            <person name="Rivals E."/>
            <person name="Schackwitz W."/>
            <person name="Van de Peer Y."/>
            <person name="Piganeau G."/>
        </authorList>
    </citation>
    <scope>NUCLEOTIDE SEQUENCE [LARGE SCALE GENOMIC DNA]</scope>
    <source>
        <strain evidence="2">OTTH 0595 / CCAP 157/2 / RCC745</strain>
    </source>
</reference>
<dbReference type="KEGG" id="ota:OT_ostta08g03910"/>
<dbReference type="STRING" id="70448.A0A090MD35"/>
<evidence type="ECO:0000313" key="1">
    <source>
        <dbReference type="EMBL" id="CEG01610.1"/>
    </source>
</evidence>
<dbReference type="SUPFAM" id="SSF51735">
    <property type="entry name" value="NAD(P)-binding Rossmann-fold domains"/>
    <property type="match status" value="1"/>
</dbReference>
<reference evidence="2" key="1">
    <citation type="journal article" date="2006" name="Proc. Natl. Acad. Sci. U.S.A.">
        <title>Genome analysis of the smallest free-living eukaryote Ostreococcus tauri unveils many unique features.</title>
        <authorList>
            <person name="Derelle E."/>
            <person name="Ferraz C."/>
            <person name="Rombauts S."/>
            <person name="Rouze P."/>
            <person name="Worden A.Z."/>
            <person name="Robbens S."/>
            <person name="Partensky F."/>
            <person name="Degroeve S."/>
            <person name="Echeynie S."/>
            <person name="Cooke R."/>
            <person name="Saeys Y."/>
            <person name="Wuyts J."/>
            <person name="Jabbari K."/>
            <person name="Bowler C."/>
            <person name="Panaud O."/>
            <person name="Piegu B."/>
            <person name="Ball S.G."/>
            <person name="Ral J.-P."/>
            <person name="Bouget F.-Y."/>
            <person name="Piganeau G."/>
            <person name="De Baets B."/>
            <person name="Picard A."/>
            <person name="Delseny M."/>
            <person name="Demaille J."/>
            <person name="Van de Peer Y."/>
            <person name="Moreau H."/>
        </authorList>
    </citation>
    <scope>NUCLEOTIDE SEQUENCE [LARGE SCALE GENOMIC DNA]</scope>
    <source>
        <strain evidence="2">OTTH 0595 / CCAP 157/2 / RCC745</strain>
    </source>
</reference>
<dbReference type="EMBL" id="CAID01000008">
    <property type="protein sequence ID" value="CEG01610.1"/>
    <property type="molecule type" value="Genomic_DNA"/>
</dbReference>
<dbReference type="AlphaFoldDB" id="A0A090MD35"/>
<name>A0A090MD35_OSTTA</name>
<dbReference type="Gene3D" id="3.90.25.10">
    <property type="entry name" value="UDP-galactose 4-epimerase, domain 1"/>
    <property type="match status" value="1"/>
</dbReference>
<sequence>MPKTGDVPFTHADISAAKKDLGYNPSISLDEGLDSFVRWYSKYYAGGAHAEDTNYVPM</sequence>
<proteinExistence type="predicted"/>
<evidence type="ECO:0000313" key="2">
    <source>
        <dbReference type="Proteomes" id="UP000009170"/>
    </source>
</evidence>
<gene>
    <name evidence="1" type="ORF">OT_ostta08g03910</name>
</gene>
<organism evidence="1 2">
    <name type="scientific">Ostreococcus tauri</name>
    <name type="common">Marine green alga</name>
    <dbReference type="NCBI Taxonomy" id="70448"/>
    <lineage>
        <taxon>Eukaryota</taxon>
        <taxon>Viridiplantae</taxon>
        <taxon>Chlorophyta</taxon>
        <taxon>Mamiellophyceae</taxon>
        <taxon>Mamiellales</taxon>
        <taxon>Bathycoccaceae</taxon>
        <taxon>Ostreococcus</taxon>
    </lineage>
</organism>